<evidence type="ECO:0000313" key="2">
    <source>
        <dbReference type="Proteomes" id="UP000581135"/>
    </source>
</evidence>
<proteinExistence type="predicted"/>
<protein>
    <submittedName>
        <fullName evidence="1">Uncharacterized protein</fullName>
    </submittedName>
</protein>
<dbReference type="AlphaFoldDB" id="A0A839SV75"/>
<dbReference type="Proteomes" id="UP000581135">
    <property type="component" value="Unassembled WGS sequence"/>
</dbReference>
<evidence type="ECO:0000313" key="1">
    <source>
        <dbReference type="EMBL" id="MBB3065614.1"/>
    </source>
</evidence>
<dbReference type="EMBL" id="JACHXA010000004">
    <property type="protein sequence ID" value="MBB3065614.1"/>
    <property type="molecule type" value="Genomic_DNA"/>
</dbReference>
<sequence>MSNLIRFNYMIRVSHLRLVIEKLKPAGYRNFFAGRKNPFQIIRARMKENQLNTTGFIFADNFVRLAAACAGTMLTYTNQQGGNAPGFSLANFWAVPTINYINGKVPAQVQHFWPG</sequence>
<organism evidence="1 2">
    <name type="scientific">Limibacillus halophilus</name>
    <dbReference type="NCBI Taxonomy" id="1579333"/>
    <lineage>
        <taxon>Bacteria</taxon>
        <taxon>Pseudomonadati</taxon>
        <taxon>Pseudomonadota</taxon>
        <taxon>Alphaproteobacteria</taxon>
        <taxon>Rhodospirillales</taxon>
        <taxon>Rhodovibrionaceae</taxon>
        <taxon>Limibacillus</taxon>
    </lineage>
</organism>
<accession>A0A839SV75</accession>
<reference evidence="1 2" key="1">
    <citation type="submission" date="2020-08" db="EMBL/GenBank/DDBJ databases">
        <title>Genomic Encyclopedia of Type Strains, Phase III (KMG-III): the genomes of soil and plant-associated and newly described type strains.</title>
        <authorList>
            <person name="Whitman W."/>
        </authorList>
    </citation>
    <scope>NUCLEOTIDE SEQUENCE [LARGE SCALE GENOMIC DNA]</scope>
    <source>
        <strain evidence="1 2">CECT 8803</strain>
    </source>
</reference>
<name>A0A839SV75_9PROT</name>
<keyword evidence="2" id="KW-1185">Reference proteome</keyword>
<gene>
    <name evidence="1" type="ORF">FHR98_001901</name>
</gene>
<comment type="caution">
    <text evidence="1">The sequence shown here is derived from an EMBL/GenBank/DDBJ whole genome shotgun (WGS) entry which is preliminary data.</text>
</comment>